<sequence length="117" mass="12270">MNINITINGNGIPPVAPCAAYVVGGLVWIIVTSQVRTVPSAGSKRFAWSQTERNASCEMSAVALGSVTMRAPDARQALWCRWKKGFDGGVIAGRDQPQQLDVTAIGSGASGAVVARR</sequence>
<evidence type="ECO:0000313" key="1">
    <source>
        <dbReference type="EMBL" id="GAA1672283.1"/>
    </source>
</evidence>
<dbReference type="EMBL" id="BAAANY010000008">
    <property type="protein sequence ID" value="GAA1672283.1"/>
    <property type="molecule type" value="Genomic_DNA"/>
</dbReference>
<organism evidence="1 2">
    <name type="scientific">Fodinicola feengrottensis</name>
    <dbReference type="NCBI Taxonomy" id="435914"/>
    <lineage>
        <taxon>Bacteria</taxon>
        <taxon>Bacillati</taxon>
        <taxon>Actinomycetota</taxon>
        <taxon>Actinomycetes</taxon>
        <taxon>Mycobacteriales</taxon>
        <taxon>Fodinicola</taxon>
    </lineage>
</organism>
<reference evidence="2" key="1">
    <citation type="journal article" date="2019" name="Int. J. Syst. Evol. Microbiol.">
        <title>The Global Catalogue of Microorganisms (GCM) 10K type strain sequencing project: providing services to taxonomists for standard genome sequencing and annotation.</title>
        <authorList>
            <consortium name="The Broad Institute Genomics Platform"/>
            <consortium name="The Broad Institute Genome Sequencing Center for Infectious Disease"/>
            <person name="Wu L."/>
            <person name="Ma J."/>
        </authorList>
    </citation>
    <scope>NUCLEOTIDE SEQUENCE [LARGE SCALE GENOMIC DNA]</scope>
    <source>
        <strain evidence="2">JCM 14718</strain>
    </source>
</reference>
<comment type="caution">
    <text evidence="1">The sequence shown here is derived from an EMBL/GenBank/DDBJ whole genome shotgun (WGS) entry which is preliminary data.</text>
</comment>
<dbReference type="Proteomes" id="UP001500618">
    <property type="component" value="Unassembled WGS sequence"/>
</dbReference>
<name>A0ABP4SNC1_9ACTN</name>
<protein>
    <submittedName>
        <fullName evidence="1">Uncharacterized protein</fullName>
    </submittedName>
</protein>
<proteinExistence type="predicted"/>
<gene>
    <name evidence="1" type="ORF">GCM10009765_22080</name>
</gene>
<evidence type="ECO:0000313" key="2">
    <source>
        <dbReference type="Proteomes" id="UP001500618"/>
    </source>
</evidence>
<keyword evidence="2" id="KW-1185">Reference proteome</keyword>
<accession>A0ABP4SNC1</accession>